<sequence>MFQEADQSYDARSVKDSRVQPWRQWWPPESSSFHDKAQDVILDISHDPPWMTWRFDSARPWEKPWIHWPLNWSSAYYGHAHVEPEVIHDVGFIQKCLDVQSPHPISDFKPFRTTSIVQTFQSRPGHKQEKPYAFRVPVSKTCDLQSNFDGKWSPIMLTDVRGHEELFSLDKDGFEWLNHTSSLKILEPSFDVCSYMQEMSTFLRQHFGVQEVYIYDYVRRSHDQTDRKAGYSDVTRRIHCDQTPRSAIGRIKLHMGERADRLLKSRCRIISVWRPLVPEIEGYPLTACTFTSTKSSDMVPIDVVYPHYAEESYEIHHSLLHQWFYKSRMTPQDLMLIKLFDNKLEDDTAFYAPHGSWRDPNARKDAPARRSIELRFKVYTSDQASYYMTAMEDTGTLATLMRAEIFKTMDFSRVFLMRAGSNFDRGHLMNEVASLPFVFDRIGFAAPACRNLYLSGVNIIEGILGQWTSHFESGVEPSNYVGDILESLGGTPDFGPPATVKSN</sequence>
<reference evidence="2" key="2">
    <citation type="submission" date="2020-02" db="EMBL/GenBank/DDBJ databases">
        <title>Identification and distribution of gene clusters putatively required for synthesis of sphingolipid metabolism inhibitors in phylogenetically diverse species of the filamentous fungus Fusarium.</title>
        <authorList>
            <person name="Kim H.-S."/>
            <person name="Busman M."/>
            <person name="Brown D.W."/>
            <person name="Divon H."/>
            <person name="Uhlig S."/>
            <person name="Proctor R.H."/>
        </authorList>
    </citation>
    <scope>NUCLEOTIDE SEQUENCE</scope>
    <source>
        <strain evidence="2">NRRL 25174</strain>
    </source>
</reference>
<dbReference type="GO" id="GO:0016491">
    <property type="term" value="F:oxidoreductase activity"/>
    <property type="evidence" value="ECO:0007669"/>
    <property type="project" value="InterPro"/>
</dbReference>
<keyword evidence="3" id="KW-1185">Reference proteome</keyword>
<name>A0A9P5AKR2_9HYPO</name>
<evidence type="ECO:0000256" key="1">
    <source>
        <dbReference type="ARBA" id="ARBA00023604"/>
    </source>
</evidence>
<dbReference type="PANTHER" id="PTHR34598:SF3">
    <property type="entry name" value="OXIDOREDUCTASE AN1597"/>
    <property type="match status" value="1"/>
</dbReference>
<dbReference type="AlphaFoldDB" id="A0A9P5AKR2"/>
<dbReference type="InterPro" id="IPR044053">
    <property type="entry name" value="AsaB-like"/>
</dbReference>
<organism evidence="2 3">
    <name type="scientific">Fusarium beomiforme</name>
    <dbReference type="NCBI Taxonomy" id="44412"/>
    <lineage>
        <taxon>Eukaryota</taxon>
        <taxon>Fungi</taxon>
        <taxon>Dikarya</taxon>
        <taxon>Ascomycota</taxon>
        <taxon>Pezizomycotina</taxon>
        <taxon>Sordariomycetes</taxon>
        <taxon>Hypocreomycetidae</taxon>
        <taxon>Hypocreales</taxon>
        <taxon>Nectriaceae</taxon>
        <taxon>Fusarium</taxon>
        <taxon>Fusarium burgessii species complex</taxon>
    </lineage>
</organism>
<comment type="similarity">
    <text evidence="1">Belongs to the asaB hydroxylase/desaturase family.</text>
</comment>
<evidence type="ECO:0000313" key="3">
    <source>
        <dbReference type="Proteomes" id="UP000730481"/>
    </source>
</evidence>
<accession>A0A9P5AKR2</accession>
<dbReference type="InterPro" id="IPR009486">
    <property type="entry name" value="Pur_nuclsid_perm"/>
</dbReference>
<dbReference type="NCBIfam" id="NF041278">
    <property type="entry name" value="CmcJ_NvfI_EfuI"/>
    <property type="match status" value="1"/>
</dbReference>
<dbReference type="OrthoDB" id="5099514at2759"/>
<dbReference type="PANTHER" id="PTHR34598">
    <property type="entry name" value="BLL6449 PROTEIN"/>
    <property type="match status" value="1"/>
</dbReference>
<dbReference type="GO" id="GO:0055085">
    <property type="term" value="P:transmembrane transport"/>
    <property type="evidence" value="ECO:0007669"/>
    <property type="project" value="InterPro"/>
</dbReference>
<comment type="caution">
    <text evidence="2">The sequence shown here is derived from an EMBL/GenBank/DDBJ whole genome shotgun (WGS) entry which is preliminary data.</text>
</comment>
<proteinExistence type="inferred from homology"/>
<evidence type="ECO:0000313" key="2">
    <source>
        <dbReference type="EMBL" id="KAF4340253.1"/>
    </source>
</evidence>
<protein>
    <submittedName>
        <fullName evidence="2">Uncharacterized protein</fullName>
    </submittedName>
</protein>
<gene>
    <name evidence="2" type="ORF">FBEOM_5828</name>
</gene>
<dbReference type="Pfam" id="PF06516">
    <property type="entry name" value="NUP"/>
    <property type="match status" value="1"/>
</dbReference>
<dbReference type="Proteomes" id="UP000730481">
    <property type="component" value="Unassembled WGS sequence"/>
</dbReference>
<reference evidence="2" key="1">
    <citation type="journal article" date="2017" name="Mycologia">
        <title>Fusarium algeriense, sp. nov., a novel toxigenic crown rot pathogen of durum wheat from Algeria is nested in the Fusarium burgessii species complex.</title>
        <authorList>
            <person name="Laraba I."/>
            <person name="Keddad A."/>
            <person name="Boureghda H."/>
            <person name="Abdallah N."/>
            <person name="Vaughan M.M."/>
            <person name="Proctor R.H."/>
            <person name="Busman M."/>
            <person name="O'Donnell K."/>
        </authorList>
    </citation>
    <scope>NUCLEOTIDE SEQUENCE</scope>
    <source>
        <strain evidence="2">NRRL 25174</strain>
    </source>
</reference>
<dbReference type="EMBL" id="PVQB02000244">
    <property type="protein sequence ID" value="KAF4340253.1"/>
    <property type="molecule type" value="Genomic_DNA"/>
</dbReference>